<proteinExistence type="predicted"/>
<dbReference type="EMBL" id="UFYW01000001">
    <property type="protein sequence ID" value="STD83992.1"/>
    <property type="molecule type" value="Genomic_DNA"/>
</dbReference>
<reference evidence="2 3" key="1">
    <citation type="submission" date="2018-06" db="EMBL/GenBank/DDBJ databases">
        <authorList>
            <consortium name="Pathogen Informatics"/>
            <person name="Doyle S."/>
        </authorList>
    </citation>
    <scope>NUCLEOTIDE SEQUENCE [LARGE SCALE GENOMIC DNA]</scope>
    <source>
        <strain evidence="2 3">NCTC12360</strain>
    </source>
</reference>
<dbReference type="RefSeq" id="WP_071870194.1">
    <property type="nucleotide sequence ID" value="NZ_JAJGOJ010000003.1"/>
</dbReference>
<keyword evidence="1" id="KW-0812">Transmembrane</keyword>
<dbReference type="AlphaFoldDB" id="A0A376H229"/>
<accession>A0A376H229</accession>
<organism evidence="2 3">
    <name type="scientific">Enterococcus gallinarum</name>
    <dbReference type="NCBI Taxonomy" id="1353"/>
    <lineage>
        <taxon>Bacteria</taxon>
        <taxon>Bacillati</taxon>
        <taxon>Bacillota</taxon>
        <taxon>Bacilli</taxon>
        <taxon>Lactobacillales</taxon>
        <taxon>Enterococcaceae</taxon>
        <taxon>Enterococcus</taxon>
    </lineage>
</organism>
<sequence length="68" mass="7692">MLVFIMLVIMAVTYGVNLFLISYMRKRPQIDVVERLSMLLGVNMSVLFVDGIVLFVGKLLLEAAMIIE</sequence>
<keyword evidence="3" id="KW-1185">Reference proteome</keyword>
<keyword evidence="1" id="KW-1133">Transmembrane helix</keyword>
<gene>
    <name evidence="2" type="ORF">NCTC12360_02511</name>
</gene>
<name>A0A376H229_ENTGA</name>
<feature type="transmembrane region" description="Helical" evidence="1">
    <location>
        <begin position="36"/>
        <end position="61"/>
    </location>
</feature>
<evidence type="ECO:0000313" key="2">
    <source>
        <dbReference type="EMBL" id="STD83992.1"/>
    </source>
</evidence>
<dbReference type="Proteomes" id="UP000254807">
    <property type="component" value="Unassembled WGS sequence"/>
</dbReference>
<protein>
    <submittedName>
        <fullName evidence="2">Uncharacterized protein</fullName>
    </submittedName>
</protein>
<feature type="transmembrane region" description="Helical" evidence="1">
    <location>
        <begin position="6"/>
        <end position="24"/>
    </location>
</feature>
<keyword evidence="1" id="KW-0472">Membrane</keyword>
<evidence type="ECO:0000256" key="1">
    <source>
        <dbReference type="SAM" id="Phobius"/>
    </source>
</evidence>
<evidence type="ECO:0000313" key="3">
    <source>
        <dbReference type="Proteomes" id="UP000254807"/>
    </source>
</evidence>